<gene>
    <name evidence="2" type="ORF">Dda_5796</name>
</gene>
<accession>A0AAD6IYJ4</accession>
<evidence type="ECO:0000256" key="1">
    <source>
        <dbReference type="SAM" id="MobiDB-lite"/>
    </source>
</evidence>
<evidence type="ECO:0000313" key="2">
    <source>
        <dbReference type="EMBL" id="KAJ6258901.1"/>
    </source>
</evidence>
<feature type="region of interest" description="Disordered" evidence="1">
    <location>
        <begin position="1"/>
        <end position="93"/>
    </location>
</feature>
<keyword evidence="3" id="KW-1185">Reference proteome</keyword>
<dbReference type="AlphaFoldDB" id="A0AAD6IYJ4"/>
<protein>
    <submittedName>
        <fullName evidence="2">Uncharacterized protein</fullName>
    </submittedName>
</protein>
<dbReference type="EMBL" id="JAQGDS010000007">
    <property type="protein sequence ID" value="KAJ6258901.1"/>
    <property type="molecule type" value="Genomic_DNA"/>
</dbReference>
<dbReference type="Proteomes" id="UP001221413">
    <property type="component" value="Unassembled WGS sequence"/>
</dbReference>
<comment type="caution">
    <text evidence="2">The sequence shown here is derived from an EMBL/GenBank/DDBJ whole genome shotgun (WGS) entry which is preliminary data.</text>
</comment>
<reference evidence="2" key="1">
    <citation type="submission" date="2023-01" db="EMBL/GenBank/DDBJ databases">
        <title>The chitinases involved in constricting ring structure development in the nematode-trapping fungus Drechslerella dactyloides.</title>
        <authorList>
            <person name="Wang R."/>
            <person name="Zhang L."/>
            <person name="Tang P."/>
            <person name="Li S."/>
            <person name="Liang L."/>
        </authorList>
    </citation>
    <scope>NUCLEOTIDE SEQUENCE</scope>
    <source>
        <strain evidence="2">YMF1.00031</strain>
    </source>
</reference>
<proteinExistence type="predicted"/>
<sequence>MTISDLASKRRYNRSGRTEMPQMKSQIGRRHESRGTTVSEDAMLEDIDPKNGSLYETPLLGGPGSSFCATRATQRRRHSREESSSDNATRFRL</sequence>
<evidence type="ECO:0000313" key="3">
    <source>
        <dbReference type="Proteomes" id="UP001221413"/>
    </source>
</evidence>
<organism evidence="2 3">
    <name type="scientific">Drechslerella dactyloides</name>
    <name type="common">Nematode-trapping fungus</name>
    <name type="synonym">Arthrobotrys dactyloides</name>
    <dbReference type="NCBI Taxonomy" id="74499"/>
    <lineage>
        <taxon>Eukaryota</taxon>
        <taxon>Fungi</taxon>
        <taxon>Dikarya</taxon>
        <taxon>Ascomycota</taxon>
        <taxon>Pezizomycotina</taxon>
        <taxon>Orbiliomycetes</taxon>
        <taxon>Orbiliales</taxon>
        <taxon>Orbiliaceae</taxon>
        <taxon>Drechslerella</taxon>
    </lineage>
</organism>
<name>A0AAD6IYJ4_DREDA</name>